<reference evidence="1 2" key="1">
    <citation type="submission" date="2018-04" db="EMBL/GenBank/DDBJ databases">
        <title>Complete genome sequences of Streptomyces griseoviridis K61 and characterization of antagonistic properties of biological control agents.</title>
        <authorList>
            <person name="Mariita R.M."/>
            <person name="Sello J.K."/>
        </authorList>
    </citation>
    <scope>NUCLEOTIDE SEQUENCE [LARGE SCALE GENOMIC DNA]</scope>
    <source>
        <strain evidence="1 2">K61</strain>
    </source>
</reference>
<accession>A0ABX5TWC5</accession>
<evidence type="ECO:0008006" key="3">
    <source>
        <dbReference type="Google" id="ProtNLM"/>
    </source>
</evidence>
<evidence type="ECO:0000313" key="2">
    <source>
        <dbReference type="Proteomes" id="UP000501753"/>
    </source>
</evidence>
<protein>
    <recommendedName>
        <fullName evidence="3">NUDIX hydrolase</fullName>
    </recommendedName>
</protein>
<dbReference type="Proteomes" id="UP000501753">
    <property type="component" value="Chromosome"/>
</dbReference>
<dbReference type="EMBL" id="CP029078">
    <property type="protein sequence ID" value="QCN85909.1"/>
    <property type="molecule type" value="Genomic_DNA"/>
</dbReference>
<proteinExistence type="predicted"/>
<name>A0ABX5TWC5_STRGD</name>
<sequence>MGVSVLAPVGATGLVLPRMPGGALALPTGTVENGQSPEEAAQAVLTGLPKGLPIRRRVAVSQVQMRRRKVITHLVVTAPLTVREANSLVYRDVRAEVRVLPTDHAVAALTEKARARVLIGLQALAIGAMVYVQDGEIQRIDSFRAD</sequence>
<keyword evidence="2" id="KW-1185">Reference proteome</keyword>
<organism evidence="1 2">
    <name type="scientific">Streptomyces griseoviridis</name>
    <dbReference type="NCBI Taxonomy" id="45398"/>
    <lineage>
        <taxon>Bacteria</taxon>
        <taxon>Bacillati</taxon>
        <taxon>Actinomycetota</taxon>
        <taxon>Actinomycetes</taxon>
        <taxon>Kitasatosporales</taxon>
        <taxon>Streptomycetaceae</taxon>
        <taxon>Streptomyces</taxon>
    </lineage>
</organism>
<gene>
    <name evidence="1" type="ORF">DDJ31_13640</name>
</gene>
<evidence type="ECO:0000313" key="1">
    <source>
        <dbReference type="EMBL" id="QCN85909.1"/>
    </source>
</evidence>